<keyword evidence="3" id="KW-1185">Reference proteome</keyword>
<reference evidence="2" key="2">
    <citation type="submission" date="2023-02" db="EMBL/GenBank/DDBJ databases">
        <authorList>
            <person name="Swenson N.G."/>
            <person name="Wegrzyn J.L."/>
            <person name="Mcevoy S.L."/>
        </authorList>
    </citation>
    <scope>NUCLEOTIDE SEQUENCE</scope>
    <source>
        <strain evidence="2">91603</strain>
        <tissue evidence="2">Leaf</tissue>
    </source>
</reference>
<reference evidence="2" key="1">
    <citation type="journal article" date="2022" name="Plant J.">
        <title>Strategies of tolerance reflected in two North American maple genomes.</title>
        <authorList>
            <person name="McEvoy S.L."/>
            <person name="Sezen U.U."/>
            <person name="Trouern-Trend A."/>
            <person name="McMahon S.M."/>
            <person name="Schaberg P.G."/>
            <person name="Yang J."/>
            <person name="Wegrzyn J.L."/>
            <person name="Swenson N.G."/>
        </authorList>
    </citation>
    <scope>NUCLEOTIDE SEQUENCE</scope>
    <source>
        <strain evidence="2">91603</strain>
    </source>
</reference>
<evidence type="ECO:0000313" key="2">
    <source>
        <dbReference type="EMBL" id="KAI9180806.1"/>
    </source>
</evidence>
<evidence type="ECO:0000256" key="1">
    <source>
        <dbReference type="SAM" id="MobiDB-lite"/>
    </source>
</evidence>
<organism evidence="2 3">
    <name type="scientific">Acer negundo</name>
    <name type="common">Box elder</name>
    <dbReference type="NCBI Taxonomy" id="4023"/>
    <lineage>
        <taxon>Eukaryota</taxon>
        <taxon>Viridiplantae</taxon>
        <taxon>Streptophyta</taxon>
        <taxon>Embryophyta</taxon>
        <taxon>Tracheophyta</taxon>
        <taxon>Spermatophyta</taxon>
        <taxon>Magnoliopsida</taxon>
        <taxon>eudicotyledons</taxon>
        <taxon>Gunneridae</taxon>
        <taxon>Pentapetalae</taxon>
        <taxon>rosids</taxon>
        <taxon>malvids</taxon>
        <taxon>Sapindales</taxon>
        <taxon>Sapindaceae</taxon>
        <taxon>Hippocastanoideae</taxon>
        <taxon>Acereae</taxon>
        <taxon>Acer</taxon>
    </lineage>
</organism>
<dbReference type="Proteomes" id="UP001064489">
    <property type="component" value="Chromosome 4"/>
</dbReference>
<protein>
    <submittedName>
        <fullName evidence="2">Uncharacterized protein</fullName>
    </submittedName>
</protein>
<evidence type="ECO:0000313" key="3">
    <source>
        <dbReference type="Proteomes" id="UP001064489"/>
    </source>
</evidence>
<sequence>MEDLEFPENDIDWNDLFTEVFDSSAAETNLESNQQLLENFFSDVHVNSFGFGDTAAATDKNPNVSVETAPVSSEEEKASDGSKTTLMLEGVGSLLDVEVASTLTKEVDDLSLPSKEEEVDH</sequence>
<dbReference type="AlphaFoldDB" id="A0AAD5IYC7"/>
<name>A0AAD5IYC7_ACENE</name>
<accession>A0AAD5IYC7</accession>
<comment type="caution">
    <text evidence="2">The sequence shown here is derived from an EMBL/GenBank/DDBJ whole genome shotgun (WGS) entry which is preliminary data.</text>
</comment>
<proteinExistence type="predicted"/>
<feature type="region of interest" description="Disordered" evidence="1">
    <location>
        <begin position="56"/>
        <end position="85"/>
    </location>
</feature>
<dbReference type="EMBL" id="JAJSOW010000101">
    <property type="protein sequence ID" value="KAI9180806.1"/>
    <property type="molecule type" value="Genomic_DNA"/>
</dbReference>
<gene>
    <name evidence="2" type="ORF">LWI28_008317</name>
</gene>